<proteinExistence type="predicted"/>
<dbReference type="AlphaFoldDB" id="R9GUV5"/>
<reference evidence="1 2" key="1">
    <citation type="journal article" date="2013" name="Genome Announc.">
        <title>Draft Genome Sequence of Arcticibacter svalbardensis Strain MN12-7T, a Member of the Family Sphingobacteriaceae Isolated from an Arctic Soil Sample.</title>
        <authorList>
            <person name="Shivaji S."/>
            <person name="Ara S."/>
            <person name="Prasad S."/>
            <person name="Manasa B.P."/>
            <person name="Begum Z."/>
            <person name="Singh A."/>
            <person name="Kumar Pinnaka A."/>
        </authorList>
    </citation>
    <scope>NUCLEOTIDE SEQUENCE [LARGE SCALE GENOMIC DNA]</scope>
    <source>
        <strain evidence="1 2">MN12-7</strain>
    </source>
</reference>
<keyword evidence="2" id="KW-1185">Reference proteome</keyword>
<sequence>MDPAEQLAAFKTTLSSSPEGWTTLLKTKDGIISGFIKLDTVAKEATLYMDLDDETLTTPSKSKFSMQTTQVTNPTLSFEEGSQLDSLEKAGVDKEFAYQYSKGDTIMLLGNRYSNELKLIKASAPTALVFTSGQMAGIKSNISDYLYSTVYMVLKKDAATTTQISINPISKAYTSNSLNTTKGIKFSTSDYTYTSRGIYFRNPILINDKAVYEVLWDAQGEKLYVEIDGARLDIQLSDIPVIAPQYLLGTVGYFQYSLGSPYFIDLPGWSPAFTELWLTADDGLYESGFNLYSVEFNMNDADKTMDLKVYFYNLSLTSVYQGTYRYSYTKSANGTFKFTQLPTNTETNTGGNADYISAEMQPITDLIQTGSYTLNYYDTATGALGQFKSVETPSIYFTGIFGSYSE</sequence>
<dbReference type="Pfam" id="PF14135">
    <property type="entry name" value="DUF4302"/>
    <property type="match status" value="1"/>
</dbReference>
<gene>
    <name evidence="1" type="ORF">ADIARSV_1292</name>
</gene>
<dbReference type="Proteomes" id="UP000014174">
    <property type="component" value="Unassembled WGS sequence"/>
</dbReference>
<evidence type="ECO:0000313" key="1">
    <source>
        <dbReference type="EMBL" id="EOR95473.1"/>
    </source>
</evidence>
<dbReference type="STRING" id="1150600.ADIARSV_1292"/>
<name>R9GUV5_9SPHI</name>
<accession>R9GUV5</accession>
<dbReference type="eggNOG" id="ENOG502Z7SV">
    <property type="taxonomic scope" value="Bacteria"/>
</dbReference>
<evidence type="ECO:0008006" key="3">
    <source>
        <dbReference type="Google" id="ProtNLM"/>
    </source>
</evidence>
<dbReference type="InterPro" id="IPR025396">
    <property type="entry name" value="DUF4302"/>
</dbReference>
<protein>
    <recommendedName>
        <fullName evidence="3">DUF4302 domain-containing protein</fullName>
    </recommendedName>
</protein>
<organism evidence="1 2">
    <name type="scientific">Arcticibacter svalbardensis MN12-7</name>
    <dbReference type="NCBI Taxonomy" id="1150600"/>
    <lineage>
        <taxon>Bacteria</taxon>
        <taxon>Pseudomonadati</taxon>
        <taxon>Bacteroidota</taxon>
        <taxon>Sphingobacteriia</taxon>
        <taxon>Sphingobacteriales</taxon>
        <taxon>Sphingobacteriaceae</taxon>
        <taxon>Arcticibacter</taxon>
    </lineage>
</organism>
<comment type="caution">
    <text evidence="1">The sequence shown here is derived from an EMBL/GenBank/DDBJ whole genome shotgun (WGS) entry which is preliminary data.</text>
</comment>
<dbReference type="EMBL" id="AQPN01000049">
    <property type="protein sequence ID" value="EOR95473.1"/>
    <property type="molecule type" value="Genomic_DNA"/>
</dbReference>
<evidence type="ECO:0000313" key="2">
    <source>
        <dbReference type="Proteomes" id="UP000014174"/>
    </source>
</evidence>